<name>A0A2M4B316_9DIPT</name>
<reference evidence="2" key="1">
    <citation type="submission" date="2018-01" db="EMBL/GenBank/DDBJ databases">
        <title>An insight into the sialome of Amazonian anophelines.</title>
        <authorList>
            <person name="Ribeiro J.M."/>
            <person name="Scarpassa V."/>
            <person name="Calvo E."/>
        </authorList>
    </citation>
    <scope>NUCLEOTIDE SEQUENCE</scope>
    <source>
        <tissue evidence="2">Salivary glands</tissue>
    </source>
</reference>
<organism evidence="2">
    <name type="scientific">Anopheles triannulatus</name>
    <dbReference type="NCBI Taxonomy" id="58253"/>
    <lineage>
        <taxon>Eukaryota</taxon>
        <taxon>Metazoa</taxon>
        <taxon>Ecdysozoa</taxon>
        <taxon>Arthropoda</taxon>
        <taxon>Hexapoda</taxon>
        <taxon>Insecta</taxon>
        <taxon>Pterygota</taxon>
        <taxon>Neoptera</taxon>
        <taxon>Endopterygota</taxon>
        <taxon>Diptera</taxon>
        <taxon>Nematocera</taxon>
        <taxon>Culicoidea</taxon>
        <taxon>Culicidae</taxon>
        <taxon>Anophelinae</taxon>
        <taxon>Anopheles</taxon>
    </lineage>
</organism>
<accession>A0A2M4B316</accession>
<sequence length="78" mass="8601">MIANCSAVALCLLLLLDRFDHCCGCGCWSPQFRDDHVCRSRVILVRRVGGAHTGSFASPRGGAFRALSSRTNRNMILY</sequence>
<dbReference type="AlphaFoldDB" id="A0A2M4B316"/>
<evidence type="ECO:0000313" key="2">
    <source>
        <dbReference type="EMBL" id="MBW47434.1"/>
    </source>
</evidence>
<keyword evidence="1" id="KW-0732">Signal</keyword>
<feature type="signal peptide" evidence="1">
    <location>
        <begin position="1"/>
        <end position="24"/>
    </location>
</feature>
<feature type="chain" id="PRO_5014798580" evidence="1">
    <location>
        <begin position="25"/>
        <end position="78"/>
    </location>
</feature>
<protein>
    <submittedName>
        <fullName evidence="2">Putative secreted protein</fullName>
    </submittedName>
</protein>
<dbReference type="EMBL" id="GGFK01014113">
    <property type="protein sequence ID" value="MBW47434.1"/>
    <property type="molecule type" value="Transcribed_RNA"/>
</dbReference>
<proteinExistence type="predicted"/>
<evidence type="ECO:0000256" key="1">
    <source>
        <dbReference type="SAM" id="SignalP"/>
    </source>
</evidence>